<gene>
    <name evidence="1" type="ORF">BN437_0495</name>
</gene>
<name>A0A831A120_ERWAM</name>
<evidence type="ECO:0000313" key="1">
    <source>
        <dbReference type="EMBL" id="CCO92460.1"/>
    </source>
</evidence>
<proteinExistence type="predicted"/>
<organism evidence="1 2">
    <name type="scientific">Erwinia amylovora NBRC 12687 = CFBP 1232</name>
    <dbReference type="NCBI Taxonomy" id="1219359"/>
    <lineage>
        <taxon>Bacteria</taxon>
        <taxon>Pseudomonadati</taxon>
        <taxon>Pseudomonadota</taxon>
        <taxon>Gammaproteobacteria</taxon>
        <taxon>Enterobacterales</taxon>
        <taxon>Erwiniaceae</taxon>
        <taxon>Erwinia</taxon>
    </lineage>
</organism>
<reference evidence="1 2" key="1">
    <citation type="submission" date="2012-11" db="EMBL/GenBank/DDBJ databases">
        <authorList>
            <person name="Linke B."/>
        </authorList>
    </citation>
    <scope>NUCLEOTIDE SEQUENCE [LARGE SCALE GENOMIC DNA]</scope>
    <source>
        <strain evidence="2">CFBP 1232</strain>
    </source>
</reference>
<sequence length="35" mass="4316">MCEVNFGQISSYKIIAMDKKVNLLFWRFYSFYIIF</sequence>
<dbReference type="EMBL" id="CAPB01000006">
    <property type="protein sequence ID" value="CCO92460.1"/>
    <property type="molecule type" value="Genomic_DNA"/>
</dbReference>
<dbReference type="AlphaFoldDB" id="A0A831A120"/>
<accession>A0A831A120</accession>
<reference evidence="1 2" key="2">
    <citation type="submission" date="2013-04" db="EMBL/GenBank/DDBJ databases">
        <title>Comparative genomics of 12 strains of Erwinia amylovora identifies a pan-genome with a large conserved core and provides insights into host specificity.</title>
        <authorList>
            <person name="Mann R.A."/>
            <person name="Smits T.H.M."/>
            <person name="Buehlmann A."/>
            <person name="Blom J."/>
            <person name="Goesmann A."/>
            <person name="Frey J.E."/>
            <person name="Plummer K.M."/>
            <person name="Beer S.V."/>
            <person name="Luck J."/>
            <person name="Duffy B."/>
            <person name="Rodoni B."/>
        </authorList>
    </citation>
    <scope>NUCLEOTIDE SEQUENCE [LARGE SCALE GENOMIC DNA]</scope>
    <source>
        <strain evidence="2">CFBP 1232</strain>
    </source>
</reference>
<evidence type="ECO:0000313" key="2">
    <source>
        <dbReference type="Proteomes" id="UP000013111"/>
    </source>
</evidence>
<dbReference type="Proteomes" id="UP000013111">
    <property type="component" value="Unassembled WGS sequence"/>
</dbReference>
<comment type="caution">
    <text evidence="1">The sequence shown here is derived from an EMBL/GenBank/DDBJ whole genome shotgun (WGS) entry which is preliminary data.</text>
</comment>
<protein>
    <submittedName>
        <fullName evidence="1">Uncharacterized protein</fullName>
    </submittedName>
</protein>